<keyword evidence="10 13" id="KW-0408">Iron</keyword>
<evidence type="ECO:0000256" key="12">
    <source>
        <dbReference type="ARBA" id="ARBA00023136"/>
    </source>
</evidence>
<dbReference type="OrthoDB" id="2789670at2759"/>
<keyword evidence="12" id="KW-0472">Membrane</keyword>
<accession>A0A0C3RPG5</accession>
<dbReference type="GO" id="GO:0004497">
    <property type="term" value="F:monooxygenase activity"/>
    <property type="evidence" value="ECO:0007669"/>
    <property type="project" value="UniProtKB-KW"/>
</dbReference>
<evidence type="ECO:0000256" key="10">
    <source>
        <dbReference type="ARBA" id="ARBA00023004"/>
    </source>
</evidence>
<keyword evidence="7 13" id="KW-0479">Metal-binding</keyword>
<evidence type="ECO:0000256" key="3">
    <source>
        <dbReference type="ARBA" id="ARBA00005179"/>
    </source>
</evidence>
<keyword evidence="16" id="KW-1185">Reference proteome</keyword>
<comment type="cofactor">
    <cofactor evidence="1 13">
        <name>heme</name>
        <dbReference type="ChEBI" id="CHEBI:30413"/>
    </cofactor>
</comment>
<dbReference type="GO" id="GO:0016020">
    <property type="term" value="C:membrane"/>
    <property type="evidence" value="ECO:0007669"/>
    <property type="project" value="UniProtKB-SubCell"/>
</dbReference>
<evidence type="ECO:0000256" key="11">
    <source>
        <dbReference type="ARBA" id="ARBA00023033"/>
    </source>
</evidence>
<dbReference type="PANTHER" id="PTHR46300">
    <property type="entry name" value="P450, PUTATIVE (EUROFUNG)-RELATED-RELATED"/>
    <property type="match status" value="1"/>
</dbReference>
<keyword evidence="6" id="KW-0812">Transmembrane</keyword>
<organism evidence="15 16">
    <name type="scientific">Phlebiopsis gigantea (strain 11061_1 CR5-6)</name>
    <name type="common">White-rot fungus</name>
    <name type="synonym">Peniophora gigantea</name>
    <dbReference type="NCBI Taxonomy" id="745531"/>
    <lineage>
        <taxon>Eukaryota</taxon>
        <taxon>Fungi</taxon>
        <taxon>Dikarya</taxon>
        <taxon>Basidiomycota</taxon>
        <taxon>Agaricomycotina</taxon>
        <taxon>Agaricomycetes</taxon>
        <taxon>Polyporales</taxon>
        <taxon>Phanerochaetaceae</taxon>
        <taxon>Phlebiopsis</taxon>
    </lineage>
</organism>
<dbReference type="GO" id="GO:0020037">
    <property type="term" value="F:heme binding"/>
    <property type="evidence" value="ECO:0007669"/>
    <property type="project" value="InterPro"/>
</dbReference>
<evidence type="ECO:0000256" key="4">
    <source>
        <dbReference type="ARBA" id="ARBA00010617"/>
    </source>
</evidence>
<dbReference type="GO" id="GO:0016705">
    <property type="term" value="F:oxidoreductase activity, acting on paired donors, with incorporation or reduction of molecular oxygen"/>
    <property type="evidence" value="ECO:0007669"/>
    <property type="project" value="InterPro"/>
</dbReference>
<comment type="subcellular location">
    <subcellularLocation>
        <location evidence="2">Membrane</location>
    </subcellularLocation>
</comment>
<keyword evidence="5 13" id="KW-0349">Heme</keyword>
<dbReference type="GO" id="GO:0005506">
    <property type="term" value="F:iron ion binding"/>
    <property type="evidence" value="ECO:0007669"/>
    <property type="project" value="InterPro"/>
</dbReference>
<dbReference type="PRINTS" id="PR00463">
    <property type="entry name" value="EP450I"/>
</dbReference>
<dbReference type="AlphaFoldDB" id="A0A0C3RPG5"/>
<dbReference type="PROSITE" id="PS00086">
    <property type="entry name" value="CYTOCHROME_P450"/>
    <property type="match status" value="1"/>
</dbReference>
<keyword evidence="11 14" id="KW-0503">Monooxygenase</keyword>
<evidence type="ECO:0000256" key="2">
    <source>
        <dbReference type="ARBA" id="ARBA00004370"/>
    </source>
</evidence>
<dbReference type="InterPro" id="IPR036396">
    <property type="entry name" value="Cyt_P450_sf"/>
</dbReference>
<keyword evidence="8" id="KW-1133">Transmembrane helix</keyword>
<dbReference type="InterPro" id="IPR017972">
    <property type="entry name" value="Cyt_P450_CS"/>
</dbReference>
<evidence type="ECO:0008006" key="17">
    <source>
        <dbReference type="Google" id="ProtNLM"/>
    </source>
</evidence>
<dbReference type="SUPFAM" id="SSF48264">
    <property type="entry name" value="Cytochrome P450"/>
    <property type="match status" value="1"/>
</dbReference>
<evidence type="ECO:0000256" key="9">
    <source>
        <dbReference type="ARBA" id="ARBA00023002"/>
    </source>
</evidence>
<evidence type="ECO:0000313" key="15">
    <source>
        <dbReference type="EMBL" id="KIP01381.1"/>
    </source>
</evidence>
<evidence type="ECO:0000256" key="5">
    <source>
        <dbReference type="ARBA" id="ARBA00022617"/>
    </source>
</evidence>
<evidence type="ECO:0000256" key="1">
    <source>
        <dbReference type="ARBA" id="ARBA00001971"/>
    </source>
</evidence>
<dbReference type="EMBL" id="KN840803">
    <property type="protein sequence ID" value="KIP01381.1"/>
    <property type="molecule type" value="Genomic_DNA"/>
</dbReference>
<protein>
    <recommendedName>
        <fullName evidence="17">Cytochrome P450</fullName>
    </recommendedName>
</protein>
<evidence type="ECO:0000256" key="7">
    <source>
        <dbReference type="ARBA" id="ARBA00022723"/>
    </source>
</evidence>
<name>A0A0C3RPG5_PHLG1</name>
<dbReference type="InterPro" id="IPR002401">
    <property type="entry name" value="Cyt_P450_E_grp-I"/>
</dbReference>
<comment type="similarity">
    <text evidence="4 14">Belongs to the cytochrome P450 family.</text>
</comment>
<evidence type="ECO:0000256" key="14">
    <source>
        <dbReference type="RuleBase" id="RU000461"/>
    </source>
</evidence>
<dbReference type="HOGENOM" id="CLU_001570_2_0_1"/>
<keyword evidence="9 14" id="KW-0560">Oxidoreductase</keyword>
<dbReference type="STRING" id="745531.A0A0C3RPG5"/>
<dbReference type="InterPro" id="IPR050364">
    <property type="entry name" value="Cytochrome_P450_fung"/>
</dbReference>
<sequence length="388" mass="42910">MYVINDAEVCKDIFEKRSRIYSDKAHGIIMMVSELVGWDKSFGVMPYGDEWRTHRKMFNQHFRAGSILQYHPKMLKEALVLVDLIADTPDDFLRHIRYVSGTIILGIVYGAEIQSRDDPLLAAAEEAVHAFSEAASLDLTGSANPSVASSLLSSHNPTQDAPDMDKVIRKQELHTQTVLMLQNFVLAMITHPEAQRAAHEQLDLVLGHSRIPTFDDRESLPCITAIVREVLRWRPPAPLAMPHWSTADDTYDGYVIPAVSMMMGNAWYDQVASRDTSLTTDPRALLHDASRYPNPAAFAPSRFLAADGHLDPSVPDPAAAFGFGRRTCPGRHFALDAAWAAARRVQHREGGGRGGGRRRAVGGVFVGGREVGGSRVSVLRTSYKQLDL</sequence>
<gene>
    <name evidence="15" type="ORF">PHLGIDRAFT_123394</name>
</gene>
<dbReference type="Proteomes" id="UP000053257">
    <property type="component" value="Unassembled WGS sequence"/>
</dbReference>
<proteinExistence type="inferred from homology"/>
<dbReference type="InterPro" id="IPR001128">
    <property type="entry name" value="Cyt_P450"/>
</dbReference>
<evidence type="ECO:0000313" key="16">
    <source>
        <dbReference type="Proteomes" id="UP000053257"/>
    </source>
</evidence>
<evidence type="ECO:0000256" key="6">
    <source>
        <dbReference type="ARBA" id="ARBA00022692"/>
    </source>
</evidence>
<dbReference type="PANTHER" id="PTHR46300:SF12">
    <property type="entry name" value="P450, PUTATIVE (EUROFUNG)-RELATED"/>
    <property type="match status" value="1"/>
</dbReference>
<evidence type="ECO:0000256" key="13">
    <source>
        <dbReference type="PIRSR" id="PIRSR602401-1"/>
    </source>
</evidence>
<evidence type="ECO:0000256" key="8">
    <source>
        <dbReference type="ARBA" id="ARBA00022989"/>
    </source>
</evidence>
<dbReference type="Pfam" id="PF00067">
    <property type="entry name" value="p450"/>
    <property type="match status" value="2"/>
</dbReference>
<reference evidence="15 16" key="1">
    <citation type="journal article" date="2014" name="PLoS Genet.">
        <title>Analysis of the Phlebiopsis gigantea genome, transcriptome and secretome provides insight into its pioneer colonization strategies of wood.</title>
        <authorList>
            <person name="Hori C."/>
            <person name="Ishida T."/>
            <person name="Igarashi K."/>
            <person name="Samejima M."/>
            <person name="Suzuki H."/>
            <person name="Master E."/>
            <person name="Ferreira P."/>
            <person name="Ruiz-Duenas F.J."/>
            <person name="Held B."/>
            <person name="Canessa P."/>
            <person name="Larrondo L.F."/>
            <person name="Schmoll M."/>
            <person name="Druzhinina I.S."/>
            <person name="Kubicek C.P."/>
            <person name="Gaskell J.A."/>
            <person name="Kersten P."/>
            <person name="St John F."/>
            <person name="Glasner J."/>
            <person name="Sabat G."/>
            <person name="Splinter BonDurant S."/>
            <person name="Syed K."/>
            <person name="Yadav J."/>
            <person name="Mgbeahuruike A.C."/>
            <person name="Kovalchuk A."/>
            <person name="Asiegbu F.O."/>
            <person name="Lackner G."/>
            <person name="Hoffmeister D."/>
            <person name="Rencoret J."/>
            <person name="Gutierrez A."/>
            <person name="Sun H."/>
            <person name="Lindquist E."/>
            <person name="Barry K."/>
            <person name="Riley R."/>
            <person name="Grigoriev I.V."/>
            <person name="Henrissat B."/>
            <person name="Kues U."/>
            <person name="Berka R.M."/>
            <person name="Martinez A.T."/>
            <person name="Covert S.F."/>
            <person name="Blanchette R.A."/>
            <person name="Cullen D."/>
        </authorList>
    </citation>
    <scope>NUCLEOTIDE SEQUENCE [LARGE SCALE GENOMIC DNA]</scope>
    <source>
        <strain evidence="15 16">11061_1 CR5-6</strain>
    </source>
</reference>
<feature type="binding site" description="axial binding residue" evidence="13">
    <location>
        <position position="328"/>
    </location>
    <ligand>
        <name>heme</name>
        <dbReference type="ChEBI" id="CHEBI:30413"/>
    </ligand>
    <ligandPart>
        <name>Fe</name>
        <dbReference type="ChEBI" id="CHEBI:18248"/>
    </ligandPart>
</feature>
<dbReference type="PRINTS" id="PR00385">
    <property type="entry name" value="P450"/>
</dbReference>
<dbReference type="Gene3D" id="1.10.630.10">
    <property type="entry name" value="Cytochrome P450"/>
    <property type="match status" value="2"/>
</dbReference>
<comment type="pathway">
    <text evidence="3">Secondary metabolite biosynthesis.</text>
</comment>